<reference evidence="3" key="1">
    <citation type="journal article" date="2023" name="G3 (Bethesda)">
        <title>A reference genome for the long-term kleptoplast-retaining sea slug Elysia crispata morphotype clarki.</title>
        <authorList>
            <person name="Eastman K.E."/>
            <person name="Pendleton A.L."/>
            <person name="Shaikh M.A."/>
            <person name="Suttiyut T."/>
            <person name="Ogas R."/>
            <person name="Tomko P."/>
            <person name="Gavelis G."/>
            <person name="Widhalm J.R."/>
            <person name="Wisecaver J.H."/>
        </authorList>
    </citation>
    <scope>NUCLEOTIDE SEQUENCE</scope>
    <source>
        <strain evidence="3">ECLA1</strain>
    </source>
</reference>
<feature type="region of interest" description="Disordered" evidence="1">
    <location>
        <begin position="154"/>
        <end position="175"/>
    </location>
</feature>
<proteinExistence type="predicted"/>
<evidence type="ECO:0000256" key="1">
    <source>
        <dbReference type="SAM" id="MobiDB-lite"/>
    </source>
</evidence>
<evidence type="ECO:0000313" key="4">
    <source>
        <dbReference type="Proteomes" id="UP001283361"/>
    </source>
</evidence>
<evidence type="ECO:0000313" key="3">
    <source>
        <dbReference type="EMBL" id="KAK3791726.1"/>
    </source>
</evidence>
<feature type="domain" description="Myb/SANT-like DNA-binding" evidence="2">
    <location>
        <begin position="396"/>
        <end position="437"/>
    </location>
</feature>
<sequence>MEPAAKEPRVAQKLREDWSKSWPFIAKSPLGDSYARCSIMGVTKISSGGGNVISRHVLTPKHKGRAECKQNACNLKNFFQQVKSRGEDDLQVIRAETLFANAIVEHNLSLALADHMSDLFTKMFPDSQIAKKYAAGRTKTRGLVQVLADSAESSITSENQQKPFSPSTDGSNDKGLSLLQKFEKRNSNDRAVRAHTFLQSSSSKLYALFLSYTLPIFTEANTFLQKEDPVLHLMQNKLRDVITDLLVRFVKPLAISKAENLYLIQHSRRSKQKDREDLMIGERTRAFLEAGKAEGNLGNTAQTHFYEDARSFFSTALGYVISKLPVQDQLLAHAEVLNVKLRSKQKFASLRDFALDVRTARSPENRSFRITKLKSSWRLSGTEKEWSWPHCKATPSIQKKVECWNEIASAVNTTDPARPRRDGRECKKKWTDLKSAVVRYRSDLMRTGGGELPKIPEYFETVMGMIGDQKALLNGIEVII</sequence>
<dbReference type="PANTHER" id="PTHR37162:SF10">
    <property type="entry name" value="DUF4371 DOMAIN-CONTAINING PROTEIN"/>
    <property type="match status" value="1"/>
</dbReference>
<protein>
    <recommendedName>
        <fullName evidence="2">Myb/SANT-like DNA-binding domain-containing protein</fullName>
    </recommendedName>
</protein>
<gene>
    <name evidence="3" type="ORF">RRG08_033830</name>
</gene>
<accession>A0AAE1AR10</accession>
<dbReference type="EMBL" id="JAWDGP010001432">
    <property type="protein sequence ID" value="KAK3791726.1"/>
    <property type="molecule type" value="Genomic_DNA"/>
</dbReference>
<keyword evidence="4" id="KW-1185">Reference proteome</keyword>
<dbReference type="PANTHER" id="PTHR37162">
    <property type="entry name" value="HAT FAMILY DIMERISATION DOMAINCONTAINING PROTEIN-RELATED"/>
    <property type="match status" value="1"/>
</dbReference>
<dbReference type="AlphaFoldDB" id="A0AAE1AR10"/>
<organism evidence="3 4">
    <name type="scientific">Elysia crispata</name>
    <name type="common">lettuce slug</name>
    <dbReference type="NCBI Taxonomy" id="231223"/>
    <lineage>
        <taxon>Eukaryota</taxon>
        <taxon>Metazoa</taxon>
        <taxon>Spiralia</taxon>
        <taxon>Lophotrochozoa</taxon>
        <taxon>Mollusca</taxon>
        <taxon>Gastropoda</taxon>
        <taxon>Heterobranchia</taxon>
        <taxon>Euthyneura</taxon>
        <taxon>Panpulmonata</taxon>
        <taxon>Sacoglossa</taxon>
        <taxon>Placobranchoidea</taxon>
        <taxon>Plakobranchidae</taxon>
        <taxon>Elysia</taxon>
    </lineage>
</organism>
<dbReference type="Pfam" id="PF13873">
    <property type="entry name" value="Myb_DNA-bind_5"/>
    <property type="match status" value="1"/>
</dbReference>
<dbReference type="InterPro" id="IPR028002">
    <property type="entry name" value="Myb_DNA-bind_5"/>
</dbReference>
<name>A0AAE1AR10_9GAST</name>
<dbReference type="Proteomes" id="UP001283361">
    <property type="component" value="Unassembled WGS sequence"/>
</dbReference>
<evidence type="ECO:0000259" key="2">
    <source>
        <dbReference type="Pfam" id="PF13873"/>
    </source>
</evidence>
<feature type="compositionally biased region" description="Polar residues" evidence="1">
    <location>
        <begin position="154"/>
        <end position="170"/>
    </location>
</feature>
<comment type="caution">
    <text evidence="3">The sequence shown here is derived from an EMBL/GenBank/DDBJ whole genome shotgun (WGS) entry which is preliminary data.</text>
</comment>